<proteinExistence type="predicted"/>
<feature type="compositionally biased region" description="Low complexity" evidence="1">
    <location>
        <begin position="15"/>
        <end position="25"/>
    </location>
</feature>
<feature type="compositionally biased region" description="Polar residues" evidence="1">
    <location>
        <begin position="1"/>
        <end position="14"/>
    </location>
</feature>
<dbReference type="InterPro" id="IPR028236">
    <property type="entry name" value="CPLANE1"/>
</dbReference>
<gene>
    <name evidence="2" type="ORF">chiPu_0024920</name>
</gene>
<accession>A0A401TE76</accession>
<dbReference type="EMBL" id="BEZZ01048720">
    <property type="protein sequence ID" value="GCC40925.1"/>
    <property type="molecule type" value="Genomic_DNA"/>
</dbReference>
<name>A0A401TE76_CHIPU</name>
<feature type="non-terminal residue" evidence="2">
    <location>
        <position position="1"/>
    </location>
</feature>
<dbReference type="Proteomes" id="UP000287033">
    <property type="component" value="Unassembled WGS sequence"/>
</dbReference>
<reference evidence="2 3" key="1">
    <citation type="journal article" date="2018" name="Nat. Ecol. Evol.">
        <title>Shark genomes provide insights into elasmobranch evolution and the origin of vertebrates.</title>
        <authorList>
            <person name="Hara Y"/>
            <person name="Yamaguchi K"/>
            <person name="Onimaru K"/>
            <person name="Kadota M"/>
            <person name="Koyanagi M"/>
            <person name="Keeley SD"/>
            <person name="Tatsumi K"/>
            <person name="Tanaka K"/>
            <person name="Motone F"/>
            <person name="Kageyama Y"/>
            <person name="Nozu R"/>
            <person name="Adachi N"/>
            <person name="Nishimura O"/>
            <person name="Nakagawa R"/>
            <person name="Tanegashima C"/>
            <person name="Kiyatake I"/>
            <person name="Matsumoto R"/>
            <person name="Murakumo K"/>
            <person name="Nishida K"/>
            <person name="Terakita A"/>
            <person name="Kuratani S"/>
            <person name="Sato K"/>
            <person name="Hyodo S Kuraku.S."/>
        </authorList>
    </citation>
    <scope>NUCLEOTIDE SEQUENCE [LARGE SCALE GENOMIC DNA]</scope>
</reference>
<evidence type="ECO:0000313" key="2">
    <source>
        <dbReference type="EMBL" id="GCC40925.1"/>
    </source>
</evidence>
<evidence type="ECO:0000256" key="1">
    <source>
        <dbReference type="SAM" id="MobiDB-lite"/>
    </source>
</evidence>
<dbReference type="AlphaFoldDB" id="A0A401TE76"/>
<keyword evidence="3" id="KW-1185">Reference proteome</keyword>
<protein>
    <submittedName>
        <fullName evidence="2">Uncharacterized protein</fullName>
    </submittedName>
</protein>
<sequence>RHQTSVRPSFQIPCSAQDESSSDADSLTHWNPPEQIRQILDREDDLFLQVADLPKAASPEAAAQSDSSSSGTLSNLDWTAVNKMLASVEQS</sequence>
<dbReference type="Pfam" id="PF15392">
    <property type="entry name" value="Joubert"/>
    <property type="match status" value="1"/>
</dbReference>
<organism evidence="2 3">
    <name type="scientific">Chiloscyllium punctatum</name>
    <name type="common">Brownbanded bambooshark</name>
    <name type="synonym">Hemiscyllium punctatum</name>
    <dbReference type="NCBI Taxonomy" id="137246"/>
    <lineage>
        <taxon>Eukaryota</taxon>
        <taxon>Metazoa</taxon>
        <taxon>Chordata</taxon>
        <taxon>Craniata</taxon>
        <taxon>Vertebrata</taxon>
        <taxon>Chondrichthyes</taxon>
        <taxon>Elasmobranchii</taxon>
        <taxon>Galeomorphii</taxon>
        <taxon>Galeoidea</taxon>
        <taxon>Orectolobiformes</taxon>
        <taxon>Hemiscylliidae</taxon>
        <taxon>Chiloscyllium</taxon>
    </lineage>
</organism>
<comment type="caution">
    <text evidence="2">The sequence shown here is derived from an EMBL/GenBank/DDBJ whole genome shotgun (WGS) entry which is preliminary data.</text>
</comment>
<feature type="region of interest" description="Disordered" evidence="1">
    <location>
        <begin position="1"/>
        <end position="32"/>
    </location>
</feature>
<evidence type="ECO:0000313" key="3">
    <source>
        <dbReference type="Proteomes" id="UP000287033"/>
    </source>
</evidence>